<feature type="region of interest" description="Disordered" evidence="1">
    <location>
        <begin position="1"/>
        <end position="22"/>
    </location>
</feature>
<sequence>MKAQTFQSPNNQNWMDGQRQGGCRIDKASSSLKQRRSSKTYFQQCFQGGVARVGEHSSFEAFMDSMDILYERRRRLFFIVLPVL</sequence>
<keyword evidence="3" id="KW-1185">Reference proteome</keyword>
<dbReference type="Proteomes" id="UP001642360">
    <property type="component" value="Unassembled WGS sequence"/>
</dbReference>
<evidence type="ECO:0000313" key="3">
    <source>
        <dbReference type="Proteomes" id="UP001642360"/>
    </source>
</evidence>
<comment type="caution">
    <text evidence="2">The sequence shown here is derived from an EMBL/GenBank/DDBJ whole genome shotgun (WGS) entry which is preliminary data.</text>
</comment>
<dbReference type="AlphaFoldDB" id="A0ABC8RZ07"/>
<dbReference type="EMBL" id="CAUOFW020001992">
    <property type="protein sequence ID" value="CAK9150185.1"/>
    <property type="molecule type" value="Genomic_DNA"/>
</dbReference>
<organism evidence="2 3">
    <name type="scientific">Ilex paraguariensis</name>
    <name type="common">yerba mate</name>
    <dbReference type="NCBI Taxonomy" id="185542"/>
    <lineage>
        <taxon>Eukaryota</taxon>
        <taxon>Viridiplantae</taxon>
        <taxon>Streptophyta</taxon>
        <taxon>Embryophyta</taxon>
        <taxon>Tracheophyta</taxon>
        <taxon>Spermatophyta</taxon>
        <taxon>Magnoliopsida</taxon>
        <taxon>eudicotyledons</taxon>
        <taxon>Gunneridae</taxon>
        <taxon>Pentapetalae</taxon>
        <taxon>asterids</taxon>
        <taxon>campanulids</taxon>
        <taxon>Aquifoliales</taxon>
        <taxon>Aquifoliaceae</taxon>
        <taxon>Ilex</taxon>
    </lineage>
</organism>
<evidence type="ECO:0000256" key="1">
    <source>
        <dbReference type="SAM" id="MobiDB-lite"/>
    </source>
</evidence>
<proteinExistence type="predicted"/>
<feature type="compositionally biased region" description="Polar residues" evidence="1">
    <location>
        <begin position="1"/>
        <end position="15"/>
    </location>
</feature>
<reference evidence="2 3" key="1">
    <citation type="submission" date="2024-02" db="EMBL/GenBank/DDBJ databases">
        <authorList>
            <person name="Vignale AGUSTIN F."/>
            <person name="Sosa J E."/>
            <person name="Modenutti C."/>
        </authorList>
    </citation>
    <scope>NUCLEOTIDE SEQUENCE [LARGE SCALE GENOMIC DNA]</scope>
</reference>
<gene>
    <name evidence="2" type="ORF">ILEXP_LOCUS18307</name>
</gene>
<protein>
    <submittedName>
        <fullName evidence="2">Uncharacterized protein</fullName>
    </submittedName>
</protein>
<name>A0ABC8RZ07_9AQUA</name>
<accession>A0ABC8RZ07</accession>
<evidence type="ECO:0000313" key="2">
    <source>
        <dbReference type="EMBL" id="CAK9150185.1"/>
    </source>
</evidence>